<gene>
    <name evidence="2" type="ORF">ACFP1B_12185</name>
</gene>
<accession>A0ABW1GKN5</accession>
<dbReference type="EMBL" id="JBHSPU010000013">
    <property type="protein sequence ID" value="MFC5914182.1"/>
    <property type="molecule type" value="Genomic_DNA"/>
</dbReference>
<evidence type="ECO:0000313" key="2">
    <source>
        <dbReference type="EMBL" id="MFC5914182.1"/>
    </source>
</evidence>
<protein>
    <recommendedName>
        <fullName evidence="4">Secreted protein</fullName>
    </recommendedName>
</protein>
<comment type="caution">
    <text evidence="2">The sequence shown here is derived from an EMBL/GenBank/DDBJ whole genome shotgun (WGS) entry which is preliminary data.</text>
</comment>
<sequence length="319" mass="32174">MRAAPKSVRPALLGALMAVAVGIPLSTSPASAASAQAMNGNWAPFSRCPVDDAAMLAADGQTNIPICVASHSESGSIKLGNTLATTGANDLQFGVVRNTATGESRVVPPAGGAIIGAPTEIPGGLLGIMCPNGIPVISDICRQLTDNSLNRVVATVQSAGTPRNFDVAAGMQSGKIIVDIPVRIHLENPFLGSKCYIGTTSDPIVLRPQNLTQPAVASKRFDANGTPNTGGALNRIELTGNDQGDAGFAVPGVSGCGPLTLGELNWAVNLKTALPSAAGKNNLVLDNAATYTGGLASPGAAAPDAGRLLSESWHAGVTQ</sequence>
<keyword evidence="1" id="KW-0732">Signal</keyword>
<feature type="chain" id="PRO_5046203389" description="Secreted protein" evidence="1">
    <location>
        <begin position="33"/>
        <end position="319"/>
    </location>
</feature>
<name>A0ABW1GKN5_9ACTN</name>
<dbReference type="RefSeq" id="WP_344510478.1">
    <property type="nucleotide sequence ID" value="NZ_BAAATU010000015.1"/>
</dbReference>
<organism evidence="2 3">
    <name type="scientific">Streptomyces pulveraceus</name>
    <dbReference type="NCBI Taxonomy" id="68258"/>
    <lineage>
        <taxon>Bacteria</taxon>
        <taxon>Bacillati</taxon>
        <taxon>Actinomycetota</taxon>
        <taxon>Actinomycetes</taxon>
        <taxon>Kitasatosporales</taxon>
        <taxon>Streptomycetaceae</taxon>
        <taxon>Streptomyces</taxon>
    </lineage>
</organism>
<dbReference type="Proteomes" id="UP001596200">
    <property type="component" value="Unassembled WGS sequence"/>
</dbReference>
<feature type="signal peptide" evidence="1">
    <location>
        <begin position="1"/>
        <end position="32"/>
    </location>
</feature>
<reference evidence="3" key="1">
    <citation type="journal article" date="2019" name="Int. J. Syst. Evol. Microbiol.">
        <title>The Global Catalogue of Microorganisms (GCM) 10K type strain sequencing project: providing services to taxonomists for standard genome sequencing and annotation.</title>
        <authorList>
            <consortium name="The Broad Institute Genomics Platform"/>
            <consortium name="The Broad Institute Genome Sequencing Center for Infectious Disease"/>
            <person name="Wu L."/>
            <person name="Ma J."/>
        </authorList>
    </citation>
    <scope>NUCLEOTIDE SEQUENCE [LARGE SCALE GENOMIC DNA]</scope>
    <source>
        <strain evidence="3">JCM 4147</strain>
    </source>
</reference>
<evidence type="ECO:0000256" key="1">
    <source>
        <dbReference type="SAM" id="SignalP"/>
    </source>
</evidence>
<evidence type="ECO:0008006" key="4">
    <source>
        <dbReference type="Google" id="ProtNLM"/>
    </source>
</evidence>
<proteinExistence type="predicted"/>
<evidence type="ECO:0000313" key="3">
    <source>
        <dbReference type="Proteomes" id="UP001596200"/>
    </source>
</evidence>
<keyword evidence="3" id="KW-1185">Reference proteome</keyword>